<accession>A0A9N9WUQ5</accession>
<feature type="region of interest" description="Disordered" evidence="1">
    <location>
        <begin position="1"/>
        <end position="23"/>
    </location>
</feature>
<reference evidence="2" key="1">
    <citation type="submission" date="2022-01" db="EMBL/GenBank/DDBJ databases">
        <authorList>
            <person name="King R."/>
        </authorList>
    </citation>
    <scope>NUCLEOTIDE SEQUENCE</scope>
</reference>
<evidence type="ECO:0000313" key="3">
    <source>
        <dbReference type="Proteomes" id="UP001153620"/>
    </source>
</evidence>
<keyword evidence="3" id="KW-1185">Reference proteome</keyword>
<organism evidence="2 3">
    <name type="scientific">Chironomus riparius</name>
    <dbReference type="NCBI Taxonomy" id="315576"/>
    <lineage>
        <taxon>Eukaryota</taxon>
        <taxon>Metazoa</taxon>
        <taxon>Ecdysozoa</taxon>
        <taxon>Arthropoda</taxon>
        <taxon>Hexapoda</taxon>
        <taxon>Insecta</taxon>
        <taxon>Pterygota</taxon>
        <taxon>Neoptera</taxon>
        <taxon>Endopterygota</taxon>
        <taxon>Diptera</taxon>
        <taxon>Nematocera</taxon>
        <taxon>Chironomoidea</taxon>
        <taxon>Chironomidae</taxon>
        <taxon>Chironominae</taxon>
        <taxon>Chironomus</taxon>
    </lineage>
</organism>
<reference evidence="2" key="2">
    <citation type="submission" date="2022-10" db="EMBL/GenBank/DDBJ databases">
        <authorList>
            <consortium name="ENA_rothamsted_submissions"/>
            <consortium name="culmorum"/>
            <person name="King R."/>
        </authorList>
    </citation>
    <scope>NUCLEOTIDE SEQUENCE</scope>
</reference>
<evidence type="ECO:0000256" key="1">
    <source>
        <dbReference type="SAM" id="MobiDB-lite"/>
    </source>
</evidence>
<proteinExistence type="predicted"/>
<sequence>MDREEKVSIKGDEPTVHQKGRRSLYTHSDATSTLLNQGLNLLTITTSDNCNNNNNDAGSVDQERSSIGNGLTDPKCHKVNCTYVTDVEHGESSFASGNGCYESDDESTSSEDDADEDDSDDYLSHLHKNNNSNGTWTIKNGYNLTTFDQLECRGKWSNDLPLPLPMWSKNSKPALVIEKIYDYEDIVAHIETTLQHMIQETHYDTVNNFVDFYQSYKNARTKNLGEFFKGYSPKINRQNHMCVSLAMEIVSRVAILRPDIANHFFLVSCEEAVEDTISYIAHCEQTNIESAAWNLEKEHALVAMKIVVAGREGMLILDPGYHVARVVTVMKDQNYPHTGIFVQSDEIGCKREYWYTFSHNSDQFISWNERTTRNGQQKYEVSLIYVGRHYRSAVDVTVRRNLVYEFRSLLSRDAKGRVFAGIYFPVLANTADANITIFYDEGINNKIFKLKVKFSAFKDINNIPDNLMCHLTILASQLRMELPTLINTLKNSADIVADSDFVAQMLSINDGISELSADN</sequence>
<gene>
    <name evidence="2" type="ORF">CHIRRI_LOCUS7686</name>
</gene>
<dbReference type="EMBL" id="OU895878">
    <property type="protein sequence ID" value="CAG9804807.1"/>
    <property type="molecule type" value="Genomic_DNA"/>
</dbReference>
<feature type="region of interest" description="Disordered" evidence="1">
    <location>
        <begin position="94"/>
        <end position="126"/>
    </location>
</feature>
<evidence type="ECO:0000313" key="2">
    <source>
        <dbReference type="EMBL" id="CAG9804807.1"/>
    </source>
</evidence>
<feature type="compositionally biased region" description="Acidic residues" evidence="1">
    <location>
        <begin position="102"/>
        <end position="121"/>
    </location>
</feature>
<feature type="region of interest" description="Disordered" evidence="1">
    <location>
        <begin position="46"/>
        <end position="71"/>
    </location>
</feature>
<dbReference type="AlphaFoldDB" id="A0A9N9WUQ5"/>
<protein>
    <submittedName>
        <fullName evidence="2">Uncharacterized protein</fullName>
    </submittedName>
</protein>
<name>A0A9N9WUQ5_9DIPT</name>
<dbReference type="Proteomes" id="UP001153620">
    <property type="component" value="Chromosome 2"/>
</dbReference>
<feature type="compositionally biased region" description="Basic and acidic residues" evidence="1">
    <location>
        <begin position="1"/>
        <end position="16"/>
    </location>
</feature>
<dbReference type="OrthoDB" id="7458733at2759"/>